<sequence>MLRCAIFYIFAVVLAFSAIVQGAPFEARQNLDVSGDTCIFGCATGNQVVAILLKLKADISLKLGVLDNSYTTGTDPTNAMNDITDLFNKAGSDIRNTPTDLTGLLNGKAADMVNLWTDILTDLIPHFDKWNHKSDLSSRGVGDIFAGLSAQLGTAVTAVQGALAGAMSGLGALGSQLLDASKPSMGTAS</sequence>
<keyword evidence="1" id="KW-0732">Signal</keyword>
<accession>A0A8H2X9I0</accession>
<evidence type="ECO:0000313" key="3">
    <source>
        <dbReference type="Proteomes" id="UP000663831"/>
    </source>
</evidence>
<gene>
    <name evidence="2" type="ORF">RDB_LOCUS28434</name>
</gene>
<feature type="signal peptide" evidence="1">
    <location>
        <begin position="1"/>
        <end position="22"/>
    </location>
</feature>
<feature type="chain" id="PRO_5034151510" evidence="1">
    <location>
        <begin position="23"/>
        <end position="189"/>
    </location>
</feature>
<dbReference type="EMBL" id="CAJMWV010000830">
    <property type="protein sequence ID" value="CAE6417077.1"/>
    <property type="molecule type" value="Genomic_DNA"/>
</dbReference>
<reference evidence="2" key="1">
    <citation type="submission" date="2021-01" db="EMBL/GenBank/DDBJ databases">
        <authorList>
            <person name="Kaushik A."/>
        </authorList>
    </citation>
    <scope>NUCLEOTIDE SEQUENCE</scope>
    <source>
        <strain evidence="2">AG3-1AP</strain>
    </source>
</reference>
<dbReference type="AlphaFoldDB" id="A0A8H2X9I0"/>
<name>A0A8H2X9I0_9AGAM</name>
<evidence type="ECO:0000313" key="2">
    <source>
        <dbReference type="EMBL" id="CAE6417077.1"/>
    </source>
</evidence>
<protein>
    <submittedName>
        <fullName evidence="2">Uncharacterized protein</fullName>
    </submittedName>
</protein>
<dbReference type="OrthoDB" id="3242112at2759"/>
<evidence type="ECO:0000256" key="1">
    <source>
        <dbReference type="SAM" id="SignalP"/>
    </source>
</evidence>
<proteinExistence type="predicted"/>
<organism evidence="2 3">
    <name type="scientific">Rhizoctonia solani</name>
    <dbReference type="NCBI Taxonomy" id="456999"/>
    <lineage>
        <taxon>Eukaryota</taxon>
        <taxon>Fungi</taxon>
        <taxon>Dikarya</taxon>
        <taxon>Basidiomycota</taxon>
        <taxon>Agaricomycotina</taxon>
        <taxon>Agaricomycetes</taxon>
        <taxon>Cantharellales</taxon>
        <taxon>Ceratobasidiaceae</taxon>
        <taxon>Rhizoctonia</taxon>
    </lineage>
</organism>
<comment type="caution">
    <text evidence="2">The sequence shown here is derived from an EMBL/GenBank/DDBJ whole genome shotgun (WGS) entry which is preliminary data.</text>
</comment>
<dbReference type="Proteomes" id="UP000663831">
    <property type="component" value="Unassembled WGS sequence"/>
</dbReference>